<organism evidence="2 3">
    <name type="scientific">BD1-7 clade bacterium</name>
    <dbReference type="NCBI Taxonomy" id="2029982"/>
    <lineage>
        <taxon>Bacteria</taxon>
        <taxon>Pseudomonadati</taxon>
        <taxon>Pseudomonadota</taxon>
        <taxon>Gammaproteobacteria</taxon>
        <taxon>Cellvibrionales</taxon>
        <taxon>Spongiibacteraceae</taxon>
        <taxon>BD1-7 clade</taxon>
    </lineage>
</organism>
<gene>
    <name evidence="2" type="ORF">DPBNPPHM_00063</name>
</gene>
<evidence type="ECO:0000313" key="3">
    <source>
        <dbReference type="Proteomes" id="UP000434580"/>
    </source>
</evidence>
<feature type="transmembrane region" description="Helical" evidence="1">
    <location>
        <begin position="60"/>
        <end position="82"/>
    </location>
</feature>
<proteinExistence type="predicted"/>
<sequence>MLPSSKPFFLLSCAYSYCSLAILLLLCALLLFLCVLIVIVFIYFAICVPVFIFHLKTMAYNFCVVSTPRFWVAFVTFVPVVGNQW</sequence>
<dbReference type="Proteomes" id="UP000434580">
    <property type="component" value="Unassembled WGS sequence"/>
</dbReference>
<feature type="transmembrane region" description="Helical" evidence="1">
    <location>
        <begin position="20"/>
        <end position="53"/>
    </location>
</feature>
<name>A0A5S9MTD9_9GAMM</name>
<dbReference type="AlphaFoldDB" id="A0A5S9MTD9"/>
<dbReference type="EMBL" id="CACSII010000001">
    <property type="protein sequence ID" value="CAA0078680.1"/>
    <property type="molecule type" value="Genomic_DNA"/>
</dbReference>
<evidence type="ECO:0000256" key="1">
    <source>
        <dbReference type="SAM" id="Phobius"/>
    </source>
</evidence>
<evidence type="ECO:0000313" key="2">
    <source>
        <dbReference type="EMBL" id="CAA0078680.1"/>
    </source>
</evidence>
<protein>
    <submittedName>
        <fullName evidence="2">Uncharacterized protein</fullName>
    </submittedName>
</protein>
<keyword evidence="1" id="KW-0472">Membrane</keyword>
<keyword evidence="1" id="KW-1133">Transmembrane helix</keyword>
<reference evidence="2 3" key="1">
    <citation type="submission" date="2019-11" db="EMBL/GenBank/DDBJ databases">
        <authorList>
            <person name="Holert J."/>
        </authorList>
    </citation>
    <scope>NUCLEOTIDE SEQUENCE [LARGE SCALE GENOMIC DNA]</scope>
    <source>
        <strain evidence="2">BC5_2</strain>
    </source>
</reference>
<accession>A0A5S9MTD9</accession>
<keyword evidence="1" id="KW-0812">Transmembrane</keyword>